<comment type="caution">
    <text evidence="1">The sequence shown here is derived from an EMBL/GenBank/DDBJ whole genome shotgun (WGS) entry which is preliminary data.</text>
</comment>
<sequence length="86" mass="9108">MDALGASRGLSAKELDAIDMAVTAVVFGAERNHTSTAGNSHHRLRLQRALGQHLLETLDAAAISTAVLQLCAVMSSGSIPRESPRW</sequence>
<protein>
    <submittedName>
        <fullName evidence="1">Uncharacterized protein</fullName>
    </submittedName>
</protein>
<dbReference type="Proteomes" id="UP000265515">
    <property type="component" value="Unassembled WGS sequence"/>
</dbReference>
<keyword evidence="2" id="KW-1185">Reference proteome</keyword>
<name>A0A388KEE8_CHABU</name>
<organism evidence="1 2">
    <name type="scientific">Chara braunii</name>
    <name type="common">Braun's stonewort</name>
    <dbReference type="NCBI Taxonomy" id="69332"/>
    <lineage>
        <taxon>Eukaryota</taxon>
        <taxon>Viridiplantae</taxon>
        <taxon>Streptophyta</taxon>
        <taxon>Charophyceae</taxon>
        <taxon>Charales</taxon>
        <taxon>Characeae</taxon>
        <taxon>Chara</taxon>
    </lineage>
</organism>
<reference evidence="1 2" key="1">
    <citation type="journal article" date="2018" name="Cell">
        <title>The Chara Genome: Secondary Complexity and Implications for Plant Terrestrialization.</title>
        <authorList>
            <person name="Nishiyama T."/>
            <person name="Sakayama H."/>
            <person name="Vries J.D."/>
            <person name="Buschmann H."/>
            <person name="Saint-Marcoux D."/>
            <person name="Ullrich K.K."/>
            <person name="Haas F.B."/>
            <person name="Vanderstraeten L."/>
            <person name="Becker D."/>
            <person name="Lang D."/>
            <person name="Vosolsobe S."/>
            <person name="Rombauts S."/>
            <person name="Wilhelmsson P.K.I."/>
            <person name="Janitza P."/>
            <person name="Kern R."/>
            <person name="Heyl A."/>
            <person name="Rumpler F."/>
            <person name="Villalobos L.I.A.C."/>
            <person name="Clay J.M."/>
            <person name="Skokan R."/>
            <person name="Toyoda A."/>
            <person name="Suzuki Y."/>
            <person name="Kagoshima H."/>
            <person name="Schijlen E."/>
            <person name="Tajeshwar N."/>
            <person name="Catarino B."/>
            <person name="Hetherington A.J."/>
            <person name="Saltykova A."/>
            <person name="Bonnot C."/>
            <person name="Breuninger H."/>
            <person name="Symeonidi A."/>
            <person name="Radhakrishnan G.V."/>
            <person name="Van Nieuwerburgh F."/>
            <person name="Deforce D."/>
            <person name="Chang C."/>
            <person name="Karol K.G."/>
            <person name="Hedrich R."/>
            <person name="Ulvskov P."/>
            <person name="Glockner G."/>
            <person name="Delwiche C.F."/>
            <person name="Petrasek J."/>
            <person name="Van de Peer Y."/>
            <person name="Friml J."/>
            <person name="Beilby M."/>
            <person name="Dolan L."/>
            <person name="Kohara Y."/>
            <person name="Sugano S."/>
            <person name="Fujiyama A."/>
            <person name="Delaux P.-M."/>
            <person name="Quint M."/>
            <person name="TheiBen G."/>
            <person name="Hagemann M."/>
            <person name="Harholt J."/>
            <person name="Dunand C."/>
            <person name="Zachgo S."/>
            <person name="Langdale J."/>
            <person name="Maumus F."/>
            <person name="Straeten D.V.D."/>
            <person name="Gould S.B."/>
            <person name="Rensing S.A."/>
        </authorList>
    </citation>
    <scope>NUCLEOTIDE SEQUENCE [LARGE SCALE GENOMIC DNA]</scope>
    <source>
        <strain evidence="1 2">S276</strain>
    </source>
</reference>
<dbReference type="Gramene" id="GBG68434">
    <property type="protein sequence ID" value="GBG68434"/>
    <property type="gene ID" value="CBR_g2978"/>
</dbReference>
<dbReference type="EMBL" id="BFEA01000100">
    <property type="protein sequence ID" value="GBG68434.1"/>
    <property type="molecule type" value="Genomic_DNA"/>
</dbReference>
<evidence type="ECO:0000313" key="2">
    <source>
        <dbReference type="Proteomes" id="UP000265515"/>
    </source>
</evidence>
<dbReference type="AlphaFoldDB" id="A0A388KEE8"/>
<evidence type="ECO:0000313" key="1">
    <source>
        <dbReference type="EMBL" id="GBG68434.1"/>
    </source>
</evidence>
<accession>A0A388KEE8</accession>
<gene>
    <name evidence="1" type="ORF">CBR_g2978</name>
</gene>
<proteinExistence type="predicted"/>